<keyword evidence="15" id="KW-1185">Reference proteome</keyword>
<evidence type="ECO:0000256" key="5">
    <source>
        <dbReference type="ARBA" id="ARBA00022617"/>
    </source>
</evidence>
<dbReference type="GO" id="GO:0005506">
    <property type="term" value="F:iron ion binding"/>
    <property type="evidence" value="ECO:0007669"/>
    <property type="project" value="InterPro"/>
</dbReference>
<dbReference type="AlphaFoldDB" id="A0A182Q362"/>
<evidence type="ECO:0000256" key="11">
    <source>
        <dbReference type="ARBA" id="ARBA00023033"/>
    </source>
</evidence>
<evidence type="ECO:0000313" key="15">
    <source>
        <dbReference type="Proteomes" id="UP000075886"/>
    </source>
</evidence>
<dbReference type="InterPro" id="IPR036396">
    <property type="entry name" value="Cyt_P450_sf"/>
</dbReference>
<dbReference type="STRING" id="69004.A0A182Q362"/>
<evidence type="ECO:0000256" key="9">
    <source>
        <dbReference type="ARBA" id="ARBA00023002"/>
    </source>
</evidence>
<dbReference type="GO" id="GO:0004497">
    <property type="term" value="F:monooxygenase activity"/>
    <property type="evidence" value="ECO:0007669"/>
    <property type="project" value="UniProtKB-KW"/>
</dbReference>
<dbReference type="SUPFAM" id="SSF48264">
    <property type="entry name" value="Cytochrome P450"/>
    <property type="match status" value="1"/>
</dbReference>
<comment type="subcellular location">
    <subcellularLocation>
        <location evidence="3">Endoplasmic reticulum membrane</location>
        <topology evidence="3">Peripheral membrane protein</topology>
    </subcellularLocation>
    <subcellularLocation>
        <location evidence="2">Microsome membrane</location>
        <topology evidence="2">Peripheral membrane protein</topology>
    </subcellularLocation>
</comment>
<organism evidence="14 15">
    <name type="scientific">Anopheles farauti</name>
    <dbReference type="NCBI Taxonomy" id="69004"/>
    <lineage>
        <taxon>Eukaryota</taxon>
        <taxon>Metazoa</taxon>
        <taxon>Ecdysozoa</taxon>
        <taxon>Arthropoda</taxon>
        <taxon>Hexapoda</taxon>
        <taxon>Insecta</taxon>
        <taxon>Pterygota</taxon>
        <taxon>Neoptera</taxon>
        <taxon>Endopterygota</taxon>
        <taxon>Diptera</taxon>
        <taxon>Nematocera</taxon>
        <taxon>Culicoidea</taxon>
        <taxon>Culicidae</taxon>
        <taxon>Anophelinae</taxon>
        <taxon>Anopheles</taxon>
    </lineage>
</organism>
<accession>A0A182Q362</accession>
<comment type="similarity">
    <text evidence="4 13">Belongs to the cytochrome P450 family.</text>
</comment>
<protein>
    <recommendedName>
        <fullName evidence="16">Cytochrome P450</fullName>
    </recommendedName>
</protein>
<keyword evidence="10 12" id="KW-0408">Iron</keyword>
<dbReference type="VEuPathDB" id="VectorBase:AFAF002163"/>
<dbReference type="Gene3D" id="1.10.630.10">
    <property type="entry name" value="Cytochrome P450"/>
    <property type="match status" value="1"/>
</dbReference>
<keyword evidence="9 13" id="KW-0560">Oxidoreductase</keyword>
<keyword evidence="7" id="KW-0256">Endoplasmic reticulum</keyword>
<evidence type="ECO:0000256" key="8">
    <source>
        <dbReference type="ARBA" id="ARBA00022848"/>
    </source>
</evidence>
<dbReference type="PROSITE" id="PS00086">
    <property type="entry name" value="CYTOCHROME_P450"/>
    <property type="match status" value="1"/>
</dbReference>
<dbReference type="PANTHER" id="PTHR24291">
    <property type="entry name" value="CYTOCHROME P450 FAMILY 4"/>
    <property type="match status" value="1"/>
</dbReference>
<evidence type="ECO:0000256" key="13">
    <source>
        <dbReference type="RuleBase" id="RU000461"/>
    </source>
</evidence>
<keyword evidence="5 12" id="KW-0349">Heme</keyword>
<reference evidence="15" key="1">
    <citation type="submission" date="2014-01" db="EMBL/GenBank/DDBJ databases">
        <title>The Genome Sequence of Anopheles farauti FAR1 (V2).</title>
        <authorList>
            <consortium name="The Broad Institute Genomics Platform"/>
            <person name="Neafsey D.E."/>
            <person name="Besansky N."/>
            <person name="Howell P."/>
            <person name="Walton C."/>
            <person name="Young S.K."/>
            <person name="Zeng Q."/>
            <person name="Gargeya S."/>
            <person name="Fitzgerald M."/>
            <person name="Haas B."/>
            <person name="Abouelleil A."/>
            <person name="Allen A.W."/>
            <person name="Alvarado L."/>
            <person name="Arachchi H.M."/>
            <person name="Berlin A.M."/>
            <person name="Chapman S.B."/>
            <person name="Gainer-Dewar J."/>
            <person name="Goldberg J."/>
            <person name="Griggs A."/>
            <person name="Gujja S."/>
            <person name="Hansen M."/>
            <person name="Howarth C."/>
            <person name="Imamovic A."/>
            <person name="Ireland A."/>
            <person name="Larimer J."/>
            <person name="McCowan C."/>
            <person name="Murphy C."/>
            <person name="Pearson M."/>
            <person name="Poon T.W."/>
            <person name="Priest M."/>
            <person name="Roberts A."/>
            <person name="Saif S."/>
            <person name="Shea T."/>
            <person name="Sisk P."/>
            <person name="Sykes S."/>
            <person name="Wortman J."/>
            <person name="Nusbaum C."/>
            <person name="Birren B."/>
        </authorList>
    </citation>
    <scope>NUCLEOTIDE SEQUENCE [LARGE SCALE GENOMIC DNA]</scope>
    <source>
        <strain evidence="15">FAR1</strain>
    </source>
</reference>
<dbReference type="EMBL" id="AXCN02000187">
    <property type="status" value="NOT_ANNOTATED_CDS"/>
    <property type="molecule type" value="Genomic_DNA"/>
</dbReference>
<feature type="binding site" description="axial binding residue" evidence="12">
    <location>
        <position position="454"/>
    </location>
    <ligand>
        <name>heme</name>
        <dbReference type="ChEBI" id="CHEBI:30413"/>
    </ligand>
    <ligandPart>
        <name>Fe</name>
        <dbReference type="ChEBI" id="CHEBI:18248"/>
    </ligandPart>
</feature>
<dbReference type="CDD" id="cd20628">
    <property type="entry name" value="CYP4"/>
    <property type="match status" value="1"/>
</dbReference>
<dbReference type="InterPro" id="IPR002401">
    <property type="entry name" value="Cyt_P450_E_grp-I"/>
</dbReference>
<dbReference type="GO" id="GO:0016705">
    <property type="term" value="F:oxidoreductase activity, acting on paired donors, with incorporation or reduction of molecular oxygen"/>
    <property type="evidence" value="ECO:0007669"/>
    <property type="project" value="InterPro"/>
</dbReference>
<sequence>MILHALLIAGFVYLLISHLIERKKLQKMNKHFVGPKPLPVVGNLLEFATLDIPGVFERVVELHGKHGQDYMMWSLLNWTILMVTSRKNVEKVLLAKQTQKALLYEFIEPWLGRGLLIASGEKWFQRRKIITPTFHFKILEQFVRVFNTETDTMVRLLRKHVGGKEFDIYDYVTLMALDSICETSMGTSVDAQHNPNNQYVQNVKRMAVLVLLRTISIVGPYPMLYNIFHPNAWEQRRVIKQLHAFTDGVIRSRREQLAKELGTQPGNVAFDLSEENLYSKRKLTFLDLLLNVTVEGKPLSNLDIREEVDTFMFEGHDTTTSGISFTIYELARNPDVQERVYEEIVAVLGKDHRTAELTYQNLQEFKYLDLVVKESLRMYPPVGIIGRSLVEDMELNGTVVPAGQNILVPIYVIHRNPEIYPNPNQFDPSRFSEDAESKRGPFDYLPFSIGARNCIGQRYALMEMKVSLIKLIANYRILPGESLGKLRVKTDLVLRPDIGIPVKILLRE</sequence>
<proteinExistence type="inferred from homology"/>
<evidence type="ECO:0008006" key="16">
    <source>
        <dbReference type="Google" id="ProtNLM"/>
    </source>
</evidence>
<dbReference type="GO" id="GO:0005789">
    <property type="term" value="C:endoplasmic reticulum membrane"/>
    <property type="evidence" value="ECO:0007669"/>
    <property type="project" value="UniProtKB-SubCell"/>
</dbReference>
<comment type="cofactor">
    <cofactor evidence="1 12">
        <name>heme</name>
        <dbReference type="ChEBI" id="CHEBI:30413"/>
    </cofactor>
</comment>
<dbReference type="GO" id="GO:0020037">
    <property type="term" value="F:heme binding"/>
    <property type="evidence" value="ECO:0007669"/>
    <property type="project" value="InterPro"/>
</dbReference>
<keyword evidence="11 13" id="KW-0503">Monooxygenase</keyword>
<evidence type="ECO:0000256" key="7">
    <source>
        <dbReference type="ARBA" id="ARBA00022824"/>
    </source>
</evidence>
<dbReference type="Proteomes" id="UP000075886">
    <property type="component" value="Unassembled WGS sequence"/>
</dbReference>
<evidence type="ECO:0000256" key="2">
    <source>
        <dbReference type="ARBA" id="ARBA00004174"/>
    </source>
</evidence>
<dbReference type="EnsemblMetazoa" id="AFAF002163-RA">
    <property type="protein sequence ID" value="AFAF002163-PA"/>
    <property type="gene ID" value="AFAF002163"/>
</dbReference>
<keyword evidence="6 12" id="KW-0479">Metal-binding</keyword>
<evidence type="ECO:0000256" key="3">
    <source>
        <dbReference type="ARBA" id="ARBA00004406"/>
    </source>
</evidence>
<evidence type="ECO:0000256" key="1">
    <source>
        <dbReference type="ARBA" id="ARBA00001971"/>
    </source>
</evidence>
<evidence type="ECO:0000256" key="10">
    <source>
        <dbReference type="ARBA" id="ARBA00023004"/>
    </source>
</evidence>
<evidence type="ECO:0000256" key="4">
    <source>
        <dbReference type="ARBA" id="ARBA00010617"/>
    </source>
</evidence>
<evidence type="ECO:0000313" key="14">
    <source>
        <dbReference type="EnsemblMetazoa" id="AFAF002163-PA"/>
    </source>
</evidence>
<keyword evidence="8" id="KW-0492">Microsome</keyword>
<dbReference type="PANTHER" id="PTHR24291:SF187">
    <property type="entry name" value="CYTOCHROME P450 4AE1-RELATED"/>
    <property type="match status" value="1"/>
</dbReference>
<dbReference type="InterPro" id="IPR050196">
    <property type="entry name" value="Cytochrome_P450_Monoox"/>
</dbReference>
<name>A0A182Q362_9DIPT</name>
<dbReference type="Pfam" id="PF00067">
    <property type="entry name" value="p450"/>
    <property type="match status" value="1"/>
</dbReference>
<evidence type="ECO:0000256" key="6">
    <source>
        <dbReference type="ARBA" id="ARBA00022723"/>
    </source>
</evidence>
<dbReference type="FunFam" id="1.10.630.10:FF:000182">
    <property type="entry name" value="Cytochrome P450 3A4"/>
    <property type="match status" value="1"/>
</dbReference>
<dbReference type="InterPro" id="IPR017972">
    <property type="entry name" value="Cyt_P450_CS"/>
</dbReference>
<reference evidence="14" key="2">
    <citation type="submission" date="2020-05" db="UniProtKB">
        <authorList>
            <consortium name="EnsemblMetazoa"/>
        </authorList>
    </citation>
    <scope>IDENTIFICATION</scope>
    <source>
        <strain evidence="14">FAR1</strain>
    </source>
</reference>
<dbReference type="PRINTS" id="PR00385">
    <property type="entry name" value="P450"/>
</dbReference>
<dbReference type="InterPro" id="IPR001128">
    <property type="entry name" value="Cyt_P450"/>
</dbReference>
<evidence type="ECO:0000256" key="12">
    <source>
        <dbReference type="PIRSR" id="PIRSR602401-1"/>
    </source>
</evidence>
<dbReference type="PRINTS" id="PR00463">
    <property type="entry name" value="EP450I"/>
</dbReference>